<comment type="caution">
    <text evidence="1">The sequence shown here is derived from an EMBL/GenBank/DDBJ whole genome shotgun (WGS) entry which is preliminary data.</text>
</comment>
<protein>
    <submittedName>
        <fullName evidence="1">Uncharacterized protein</fullName>
    </submittedName>
</protein>
<dbReference type="EMBL" id="JAAIUW010000008">
    <property type="protein sequence ID" value="KAF7821555.1"/>
    <property type="molecule type" value="Genomic_DNA"/>
</dbReference>
<sequence>MALHQRKLEEGLVLSAGWR</sequence>
<evidence type="ECO:0000313" key="2">
    <source>
        <dbReference type="Proteomes" id="UP000634136"/>
    </source>
</evidence>
<reference evidence="1" key="1">
    <citation type="submission" date="2020-09" db="EMBL/GenBank/DDBJ databases">
        <title>Genome-Enabled Discovery of Anthraquinone Biosynthesis in Senna tora.</title>
        <authorList>
            <person name="Kang S.-H."/>
            <person name="Pandey R.P."/>
            <person name="Lee C.-M."/>
            <person name="Sim J.-S."/>
            <person name="Jeong J.-T."/>
            <person name="Choi B.-S."/>
            <person name="Jung M."/>
            <person name="Ginzburg D."/>
            <person name="Zhao K."/>
            <person name="Won S.Y."/>
            <person name="Oh T.-J."/>
            <person name="Yu Y."/>
            <person name="Kim N.-H."/>
            <person name="Lee O.R."/>
            <person name="Lee T.-H."/>
            <person name="Bashyal P."/>
            <person name="Kim T.-S."/>
            <person name="Lee W.-H."/>
            <person name="Kawkins C."/>
            <person name="Kim C.-K."/>
            <person name="Kim J.S."/>
            <person name="Ahn B.O."/>
            <person name="Rhee S.Y."/>
            <person name="Sohng J.K."/>
        </authorList>
    </citation>
    <scope>NUCLEOTIDE SEQUENCE</scope>
    <source>
        <tissue evidence="1">Leaf</tissue>
    </source>
</reference>
<proteinExistence type="predicted"/>
<dbReference type="AlphaFoldDB" id="A0A834WFM8"/>
<dbReference type="Proteomes" id="UP000634136">
    <property type="component" value="Unassembled WGS sequence"/>
</dbReference>
<name>A0A834WFM8_9FABA</name>
<evidence type="ECO:0000313" key="1">
    <source>
        <dbReference type="EMBL" id="KAF7821555.1"/>
    </source>
</evidence>
<keyword evidence="2" id="KW-1185">Reference proteome</keyword>
<organism evidence="1 2">
    <name type="scientific">Senna tora</name>
    <dbReference type="NCBI Taxonomy" id="362788"/>
    <lineage>
        <taxon>Eukaryota</taxon>
        <taxon>Viridiplantae</taxon>
        <taxon>Streptophyta</taxon>
        <taxon>Embryophyta</taxon>
        <taxon>Tracheophyta</taxon>
        <taxon>Spermatophyta</taxon>
        <taxon>Magnoliopsida</taxon>
        <taxon>eudicotyledons</taxon>
        <taxon>Gunneridae</taxon>
        <taxon>Pentapetalae</taxon>
        <taxon>rosids</taxon>
        <taxon>fabids</taxon>
        <taxon>Fabales</taxon>
        <taxon>Fabaceae</taxon>
        <taxon>Caesalpinioideae</taxon>
        <taxon>Cassia clade</taxon>
        <taxon>Senna</taxon>
    </lineage>
</organism>
<gene>
    <name evidence="1" type="ORF">G2W53_027010</name>
</gene>
<accession>A0A834WFM8</accession>